<proteinExistence type="predicted"/>
<feature type="region of interest" description="Disordered" evidence="1">
    <location>
        <begin position="63"/>
        <end position="84"/>
    </location>
</feature>
<evidence type="ECO:0000313" key="3">
    <source>
        <dbReference type="Proteomes" id="UP001500665"/>
    </source>
</evidence>
<sequence length="84" mass="9040">MVVPFGSALEWRSRTTYRPTVAPEGSTHVDTAFTGTTSSFSCTASGKVAVAAMIRQRVLRMLLREPGTDSPSPENRLSSDHAAE</sequence>
<reference evidence="3" key="1">
    <citation type="journal article" date="2019" name="Int. J. Syst. Evol. Microbiol.">
        <title>The Global Catalogue of Microorganisms (GCM) 10K type strain sequencing project: providing services to taxonomists for standard genome sequencing and annotation.</title>
        <authorList>
            <consortium name="The Broad Institute Genomics Platform"/>
            <consortium name="The Broad Institute Genome Sequencing Center for Infectious Disease"/>
            <person name="Wu L."/>
            <person name="Ma J."/>
        </authorList>
    </citation>
    <scope>NUCLEOTIDE SEQUENCE [LARGE SCALE GENOMIC DNA]</scope>
    <source>
        <strain evidence="3">JCM 10696</strain>
    </source>
</reference>
<evidence type="ECO:0000256" key="1">
    <source>
        <dbReference type="SAM" id="MobiDB-lite"/>
    </source>
</evidence>
<protein>
    <submittedName>
        <fullName evidence="2">Uncharacterized protein</fullName>
    </submittedName>
</protein>
<name>A0ABP4CBU8_9ACTN</name>
<comment type="caution">
    <text evidence="2">The sequence shown here is derived from an EMBL/GenBank/DDBJ whole genome shotgun (WGS) entry which is preliminary data.</text>
</comment>
<dbReference type="EMBL" id="BAAAHH010000037">
    <property type="protein sequence ID" value="GAA0965169.1"/>
    <property type="molecule type" value="Genomic_DNA"/>
</dbReference>
<accession>A0ABP4CBU8</accession>
<dbReference type="Proteomes" id="UP001500665">
    <property type="component" value="Unassembled WGS sequence"/>
</dbReference>
<organism evidence="2 3">
    <name type="scientific">Actinocorallia libanotica</name>
    <dbReference type="NCBI Taxonomy" id="46162"/>
    <lineage>
        <taxon>Bacteria</taxon>
        <taxon>Bacillati</taxon>
        <taxon>Actinomycetota</taxon>
        <taxon>Actinomycetes</taxon>
        <taxon>Streptosporangiales</taxon>
        <taxon>Thermomonosporaceae</taxon>
        <taxon>Actinocorallia</taxon>
    </lineage>
</organism>
<evidence type="ECO:0000313" key="2">
    <source>
        <dbReference type="EMBL" id="GAA0965169.1"/>
    </source>
</evidence>
<gene>
    <name evidence="2" type="ORF">GCM10009550_64740</name>
</gene>
<keyword evidence="3" id="KW-1185">Reference proteome</keyword>